<dbReference type="EMBL" id="PDPS01000008">
    <property type="protein sequence ID" value="PID60298.1"/>
    <property type="molecule type" value="Genomic_DNA"/>
</dbReference>
<sequence>MQQHANTEVLAIIPARGGSKSIPRKNIRNFAGHPLIAYSIAAGHSAQRITRLIVSTDDDEIAEIARSYDAEVPFLRPPDLAEDMTPDLPVFQHALHWMEQHEQYRPQIIVQLRPPTPLRSPTLIDDAVEALLSRPDADCVRGVGAPEQTPYKMWLQGDDGFLKPLITYGGTESYNLPRQYFPDTYWHTGHIDVIRYDTLMRKHSMSGERILPIVIEPLYCVDIDTEDEWVYAEWLVTSGKVPVIQPASKR</sequence>
<keyword evidence="1" id="KW-0808">Transferase</keyword>
<dbReference type="PANTHER" id="PTHR21485">
    <property type="entry name" value="HAD SUPERFAMILY MEMBERS CMAS AND KDSC"/>
    <property type="match status" value="1"/>
</dbReference>
<organism evidence="1 2">
    <name type="scientific">candidate division KSB3 bacterium</name>
    <dbReference type="NCBI Taxonomy" id="2044937"/>
    <lineage>
        <taxon>Bacteria</taxon>
        <taxon>candidate division KSB3</taxon>
    </lineage>
</organism>
<dbReference type="Gene3D" id="3.90.550.10">
    <property type="entry name" value="Spore Coat Polysaccharide Biosynthesis Protein SpsA, Chain A"/>
    <property type="match status" value="1"/>
</dbReference>
<dbReference type="GO" id="GO:0008781">
    <property type="term" value="F:N-acylneuraminate cytidylyltransferase activity"/>
    <property type="evidence" value="ECO:0007669"/>
    <property type="project" value="TreeGrafter"/>
</dbReference>
<accession>A0A2G6EF17</accession>
<dbReference type="AlphaFoldDB" id="A0A2G6EF17"/>
<dbReference type="InterPro" id="IPR050793">
    <property type="entry name" value="CMP-NeuNAc_synthase"/>
</dbReference>
<gene>
    <name evidence="1" type="ORF">CSB45_00495</name>
</gene>
<dbReference type="Pfam" id="PF02348">
    <property type="entry name" value="CTP_transf_3"/>
    <property type="match status" value="1"/>
</dbReference>
<reference evidence="1 2" key="1">
    <citation type="submission" date="2017-10" db="EMBL/GenBank/DDBJ databases">
        <title>Novel microbial diversity and functional potential in the marine mammal oral microbiome.</title>
        <authorList>
            <person name="Dudek N.K."/>
            <person name="Sun C.L."/>
            <person name="Burstein D."/>
            <person name="Kantor R.S."/>
            <person name="Aliaga Goltsman D.S."/>
            <person name="Bik E.M."/>
            <person name="Thomas B.C."/>
            <person name="Banfield J.F."/>
            <person name="Relman D.A."/>
        </authorList>
    </citation>
    <scope>NUCLEOTIDE SEQUENCE [LARGE SCALE GENOMIC DNA]</scope>
    <source>
        <strain evidence="1">DOLZORAL124_49_17</strain>
    </source>
</reference>
<evidence type="ECO:0000313" key="2">
    <source>
        <dbReference type="Proteomes" id="UP000229740"/>
    </source>
</evidence>
<name>A0A2G6EF17_9BACT</name>
<dbReference type="InterPro" id="IPR029044">
    <property type="entry name" value="Nucleotide-diphossugar_trans"/>
</dbReference>
<dbReference type="PANTHER" id="PTHR21485:SF6">
    <property type="entry name" value="N-ACYLNEURAMINATE CYTIDYLYLTRANSFERASE-RELATED"/>
    <property type="match status" value="1"/>
</dbReference>
<comment type="caution">
    <text evidence="1">The sequence shown here is derived from an EMBL/GenBank/DDBJ whole genome shotgun (WGS) entry which is preliminary data.</text>
</comment>
<evidence type="ECO:0000313" key="1">
    <source>
        <dbReference type="EMBL" id="PID60298.1"/>
    </source>
</evidence>
<proteinExistence type="predicted"/>
<protein>
    <submittedName>
        <fullName evidence="1">Cytidyltransferase</fullName>
    </submittedName>
</protein>
<dbReference type="Proteomes" id="UP000229740">
    <property type="component" value="Unassembled WGS sequence"/>
</dbReference>
<dbReference type="CDD" id="cd02513">
    <property type="entry name" value="CMP-NeuAc_Synthase"/>
    <property type="match status" value="1"/>
</dbReference>
<dbReference type="SUPFAM" id="SSF53448">
    <property type="entry name" value="Nucleotide-diphospho-sugar transferases"/>
    <property type="match status" value="1"/>
</dbReference>
<dbReference type="InterPro" id="IPR003329">
    <property type="entry name" value="Cytidylyl_trans"/>
</dbReference>